<evidence type="ECO:0000256" key="4">
    <source>
        <dbReference type="ARBA" id="ARBA00023136"/>
    </source>
</evidence>
<evidence type="ECO:0000313" key="8">
    <source>
        <dbReference type="Proteomes" id="UP000799441"/>
    </source>
</evidence>
<dbReference type="Proteomes" id="UP000799441">
    <property type="component" value="Unassembled WGS sequence"/>
</dbReference>
<evidence type="ECO:0000256" key="6">
    <source>
        <dbReference type="SAM" id="Phobius"/>
    </source>
</evidence>
<gene>
    <name evidence="7" type="ORF">K431DRAFT_189516</name>
</gene>
<accession>A0A9P4Q0W7</accession>
<reference evidence="7" key="1">
    <citation type="journal article" date="2020" name="Stud. Mycol.">
        <title>101 Dothideomycetes genomes: a test case for predicting lifestyles and emergence of pathogens.</title>
        <authorList>
            <person name="Haridas S."/>
            <person name="Albert R."/>
            <person name="Binder M."/>
            <person name="Bloem J."/>
            <person name="Labutti K."/>
            <person name="Salamov A."/>
            <person name="Andreopoulos B."/>
            <person name="Baker S."/>
            <person name="Barry K."/>
            <person name="Bills G."/>
            <person name="Bluhm B."/>
            <person name="Cannon C."/>
            <person name="Castanera R."/>
            <person name="Culley D."/>
            <person name="Daum C."/>
            <person name="Ezra D."/>
            <person name="Gonzalez J."/>
            <person name="Henrissat B."/>
            <person name="Kuo A."/>
            <person name="Liang C."/>
            <person name="Lipzen A."/>
            <person name="Lutzoni F."/>
            <person name="Magnuson J."/>
            <person name="Mondo S."/>
            <person name="Nolan M."/>
            <person name="Ohm R."/>
            <person name="Pangilinan J."/>
            <person name="Park H.-J."/>
            <person name="Ramirez L."/>
            <person name="Alfaro M."/>
            <person name="Sun H."/>
            <person name="Tritt A."/>
            <person name="Yoshinaga Y."/>
            <person name="Zwiers L.-H."/>
            <person name="Turgeon B."/>
            <person name="Goodwin S."/>
            <person name="Spatafora J."/>
            <person name="Crous P."/>
            <person name="Grigoriev I."/>
        </authorList>
    </citation>
    <scope>NUCLEOTIDE SEQUENCE</scope>
    <source>
        <strain evidence="7">CBS 116435</strain>
    </source>
</reference>
<sequence>SLRAAQLVGLTSSLFISGINFSAGHLTLPILYRLPGGTASDIFQELYFRGAWTVAPLAILSTLSSGTAAYLAGPGNTRLLWAAVGGATISTQIWTAFFMMPTNNELIRISQVPEGEKREEEAKKAGVNKLLRKWVWMNHVRAALAATGGL</sequence>
<feature type="transmembrane region" description="Helical" evidence="6">
    <location>
        <begin position="12"/>
        <end position="34"/>
    </location>
</feature>
<feature type="transmembrane region" description="Helical" evidence="6">
    <location>
        <begin position="46"/>
        <end position="73"/>
    </location>
</feature>
<evidence type="ECO:0000256" key="1">
    <source>
        <dbReference type="ARBA" id="ARBA00004141"/>
    </source>
</evidence>
<evidence type="ECO:0000256" key="5">
    <source>
        <dbReference type="ARBA" id="ARBA00034313"/>
    </source>
</evidence>
<evidence type="ECO:0000256" key="2">
    <source>
        <dbReference type="ARBA" id="ARBA00022692"/>
    </source>
</evidence>
<comment type="similarity">
    <text evidence="5">Belongs to the anthrone oxygenase family.</text>
</comment>
<dbReference type="EMBL" id="MU003843">
    <property type="protein sequence ID" value="KAF2717445.1"/>
    <property type="molecule type" value="Genomic_DNA"/>
</dbReference>
<dbReference type="PANTHER" id="PTHR35042">
    <property type="entry name" value="ANTHRONE OXYGENASE ENCC"/>
    <property type="match status" value="1"/>
</dbReference>
<proteinExistence type="inferred from homology"/>
<keyword evidence="2 6" id="KW-0812">Transmembrane</keyword>
<keyword evidence="8" id="KW-1185">Reference proteome</keyword>
<feature type="non-terminal residue" evidence="7">
    <location>
        <position position="150"/>
    </location>
</feature>
<evidence type="ECO:0000256" key="3">
    <source>
        <dbReference type="ARBA" id="ARBA00022989"/>
    </source>
</evidence>
<feature type="non-terminal residue" evidence="7">
    <location>
        <position position="1"/>
    </location>
</feature>
<protein>
    <recommendedName>
        <fullName evidence="9">DUF1772-domain-containing protein</fullName>
    </recommendedName>
</protein>
<feature type="transmembrane region" description="Helical" evidence="6">
    <location>
        <begin position="79"/>
        <end position="100"/>
    </location>
</feature>
<dbReference type="OrthoDB" id="5954308at2759"/>
<keyword evidence="4 6" id="KW-0472">Membrane</keyword>
<name>A0A9P4Q0W7_9PEZI</name>
<evidence type="ECO:0000313" key="7">
    <source>
        <dbReference type="EMBL" id="KAF2717445.1"/>
    </source>
</evidence>
<comment type="subcellular location">
    <subcellularLocation>
        <location evidence="1">Membrane</location>
        <topology evidence="1">Multi-pass membrane protein</topology>
    </subcellularLocation>
</comment>
<organism evidence="7 8">
    <name type="scientific">Polychaeton citri CBS 116435</name>
    <dbReference type="NCBI Taxonomy" id="1314669"/>
    <lineage>
        <taxon>Eukaryota</taxon>
        <taxon>Fungi</taxon>
        <taxon>Dikarya</taxon>
        <taxon>Ascomycota</taxon>
        <taxon>Pezizomycotina</taxon>
        <taxon>Dothideomycetes</taxon>
        <taxon>Dothideomycetidae</taxon>
        <taxon>Capnodiales</taxon>
        <taxon>Capnodiaceae</taxon>
        <taxon>Polychaeton</taxon>
    </lineage>
</organism>
<evidence type="ECO:0008006" key="9">
    <source>
        <dbReference type="Google" id="ProtNLM"/>
    </source>
</evidence>
<comment type="caution">
    <text evidence="7">The sequence shown here is derived from an EMBL/GenBank/DDBJ whole genome shotgun (WGS) entry which is preliminary data.</text>
</comment>
<dbReference type="InterPro" id="IPR013901">
    <property type="entry name" value="Anthrone_oxy"/>
</dbReference>
<dbReference type="PANTHER" id="PTHR35042:SF1">
    <property type="entry name" value="DUF1772-DOMAIN-CONTAINING PROTEIN"/>
    <property type="match status" value="1"/>
</dbReference>
<dbReference type="GO" id="GO:0016020">
    <property type="term" value="C:membrane"/>
    <property type="evidence" value="ECO:0007669"/>
    <property type="project" value="UniProtKB-SubCell"/>
</dbReference>
<dbReference type="AlphaFoldDB" id="A0A9P4Q0W7"/>
<dbReference type="Pfam" id="PF08592">
    <property type="entry name" value="Anthrone_oxy"/>
    <property type="match status" value="1"/>
</dbReference>
<keyword evidence="3 6" id="KW-1133">Transmembrane helix</keyword>